<keyword evidence="17" id="KW-1185">Reference proteome</keyword>
<dbReference type="Pfam" id="PF00069">
    <property type="entry name" value="Pkinase"/>
    <property type="match status" value="1"/>
</dbReference>
<dbReference type="InterPro" id="IPR018451">
    <property type="entry name" value="NAF/FISL_domain"/>
</dbReference>
<keyword evidence="5" id="KW-0808">Transferase</keyword>
<dbReference type="CDD" id="cd12195">
    <property type="entry name" value="CIPK_C"/>
    <property type="match status" value="1"/>
</dbReference>
<evidence type="ECO:0000256" key="1">
    <source>
        <dbReference type="ARBA" id="ARBA00001936"/>
    </source>
</evidence>
<dbReference type="PROSITE" id="PS00107">
    <property type="entry name" value="PROTEIN_KINASE_ATP"/>
    <property type="match status" value="1"/>
</dbReference>
<protein>
    <recommendedName>
        <fullName evidence="3">non-specific serine/threonine protein kinase</fullName>
        <ecNumber evidence="3">2.7.11.1</ecNumber>
    </recommendedName>
</protein>
<evidence type="ECO:0000256" key="2">
    <source>
        <dbReference type="ARBA" id="ARBA00006234"/>
    </source>
</evidence>
<feature type="domain" description="NAF" evidence="15">
    <location>
        <begin position="305"/>
        <end position="329"/>
    </location>
</feature>
<dbReference type="InterPro" id="IPR017441">
    <property type="entry name" value="Protein_kinase_ATP_BS"/>
</dbReference>
<dbReference type="GO" id="GO:0007165">
    <property type="term" value="P:signal transduction"/>
    <property type="evidence" value="ECO:0007669"/>
    <property type="project" value="InterPro"/>
</dbReference>
<organism evidence="16 17">
    <name type="scientific">Lupinus luteus</name>
    <name type="common">European yellow lupine</name>
    <dbReference type="NCBI Taxonomy" id="3873"/>
    <lineage>
        <taxon>Eukaryota</taxon>
        <taxon>Viridiplantae</taxon>
        <taxon>Streptophyta</taxon>
        <taxon>Embryophyta</taxon>
        <taxon>Tracheophyta</taxon>
        <taxon>Spermatophyta</taxon>
        <taxon>Magnoliopsida</taxon>
        <taxon>eudicotyledons</taxon>
        <taxon>Gunneridae</taxon>
        <taxon>Pentapetalae</taxon>
        <taxon>rosids</taxon>
        <taxon>fabids</taxon>
        <taxon>Fabales</taxon>
        <taxon>Fabaceae</taxon>
        <taxon>Papilionoideae</taxon>
        <taxon>50 kb inversion clade</taxon>
        <taxon>genistoids sensu lato</taxon>
        <taxon>core genistoids</taxon>
        <taxon>Genisteae</taxon>
        <taxon>Lupinus</taxon>
    </lineage>
</organism>
<dbReference type="PROSITE" id="PS50011">
    <property type="entry name" value="PROTEIN_KINASE_DOM"/>
    <property type="match status" value="1"/>
</dbReference>
<dbReference type="InterPro" id="IPR008271">
    <property type="entry name" value="Ser/Thr_kinase_AS"/>
</dbReference>
<feature type="binding site" evidence="12">
    <location>
        <position position="51"/>
    </location>
    <ligand>
        <name>ATP</name>
        <dbReference type="ChEBI" id="CHEBI:30616"/>
    </ligand>
</feature>
<evidence type="ECO:0000256" key="6">
    <source>
        <dbReference type="ARBA" id="ARBA00022741"/>
    </source>
</evidence>
<dbReference type="SUPFAM" id="SSF56112">
    <property type="entry name" value="Protein kinase-like (PK-like)"/>
    <property type="match status" value="1"/>
</dbReference>
<evidence type="ECO:0000256" key="13">
    <source>
        <dbReference type="RuleBase" id="RU000304"/>
    </source>
</evidence>
<comment type="catalytic activity">
    <reaction evidence="10">
        <text>L-threonyl-[protein] + ATP = O-phospho-L-threonyl-[protein] + ADP + H(+)</text>
        <dbReference type="Rhea" id="RHEA:46608"/>
        <dbReference type="Rhea" id="RHEA-COMP:11060"/>
        <dbReference type="Rhea" id="RHEA-COMP:11605"/>
        <dbReference type="ChEBI" id="CHEBI:15378"/>
        <dbReference type="ChEBI" id="CHEBI:30013"/>
        <dbReference type="ChEBI" id="CHEBI:30616"/>
        <dbReference type="ChEBI" id="CHEBI:61977"/>
        <dbReference type="ChEBI" id="CHEBI:456216"/>
        <dbReference type="EC" id="2.7.11.1"/>
    </reaction>
</comment>
<keyword evidence="9" id="KW-0464">Manganese</keyword>
<comment type="cofactor">
    <cofactor evidence="1">
        <name>Mn(2+)</name>
        <dbReference type="ChEBI" id="CHEBI:29035"/>
    </cofactor>
</comment>
<dbReference type="Proteomes" id="UP001497480">
    <property type="component" value="Unassembled WGS sequence"/>
</dbReference>
<evidence type="ECO:0000256" key="8">
    <source>
        <dbReference type="ARBA" id="ARBA00022840"/>
    </source>
</evidence>
<gene>
    <name evidence="16" type="ORF">LLUT_LOCUS4302</name>
</gene>
<dbReference type="InterPro" id="IPR000719">
    <property type="entry name" value="Prot_kinase_dom"/>
</dbReference>
<dbReference type="PANTHER" id="PTHR43895:SF33">
    <property type="entry name" value="PROTEIN KINASE DOMAIN-CONTAINING PROTEIN"/>
    <property type="match status" value="1"/>
</dbReference>
<comment type="catalytic activity">
    <reaction evidence="11">
        <text>L-seryl-[protein] + ATP = O-phospho-L-seryl-[protein] + ADP + H(+)</text>
        <dbReference type="Rhea" id="RHEA:17989"/>
        <dbReference type="Rhea" id="RHEA-COMP:9863"/>
        <dbReference type="Rhea" id="RHEA-COMP:11604"/>
        <dbReference type="ChEBI" id="CHEBI:15378"/>
        <dbReference type="ChEBI" id="CHEBI:29999"/>
        <dbReference type="ChEBI" id="CHEBI:30616"/>
        <dbReference type="ChEBI" id="CHEBI:83421"/>
        <dbReference type="ChEBI" id="CHEBI:456216"/>
        <dbReference type="EC" id="2.7.11.1"/>
    </reaction>
</comment>
<dbReference type="GO" id="GO:0004674">
    <property type="term" value="F:protein serine/threonine kinase activity"/>
    <property type="evidence" value="ECO:0007669"/>
    <property type="project" value="UniProtKB-KW"/>
</dbReference>
<dbReference type="PROSITE" id="PS50816">
    <property type="entry name" value="NAF"/>
    <property type="match status" value="1"/>
</dbReference>
<dbReference type="EMBL" id="CAXHTB010000003">
    <property type="protein sequence ID" value="CAL0303242.1"/>
    <property type="molecule type" value="Genomic_DNA"/>
</dbReference>
<evidence type="ECO:0000256" key="7">
    <source>
        <dbReference type="ARBA" id="ARBA00022777"/>
    </source>
</evidence>
<feature type="domain" description="Protein kinase" evidence="14">
    <location>
        <begin position="22"/>
        <end position="277"/>
    </location>
</feature>
<dbReference type="EC" id="2.7.11.1" evidence="3"/>
<keyword evidence="8 12" id="KW-0067">ATP-binding</keyword>
<dbReference type="AlphaFoldDB" id="A0AAV1W290"/>
<comment type="caution">
    <text evidence="16">The sequence shown here is derived from an EMBL/GenBank/DDBJ whole genome shotgun (WGS) entry which is preliminary data.</text>
</comment>
<dbReference type="PROSITE" id="PS00108">
    <property type="entry name" value="PROTEIN_KINASE_ST"/>
    <property type="match status" value="1"/>
</dbReference>
<dbReference type="Gene3D" id="1.10.510.10">
    <property type="entry name" value="Transferase(Phosphotransferase) domain 1"/>
    <property type="match status" value="1"/>
</dbReference>
<evidence type="ECO:0000256" key="5">
    <source>
        <dbReference type="ARBA" id="ARBA00022679"/>
    </source>
</evidence>
<dbReference type="PANTHER" id="PTHR43895">
    <property type="entry name" value="CALCIUM/CALMODULIN-DEPENDENT PROTEIN KINASE KINASE-RELATED"/>
    <property type="match status" value="1"/>
</dbReference>
<dbReference type="InterPro" id="IPR004041">
    <property type="entry name" value="NAF_dom"/>
</dbReference>
<evidence type="ECO:0000259" key="15">
    <source>
        <dbReference type="PROSITE" id="PS50816"/>
    </source>
</evidence>
<dbReference type="FunFam" id="3.30.200.20:FF:000627">
    <property type="entry name" value="Non-specific serine/threonine protein kinase"/>
    <property type="match status" value="1"/>
</dbReference>
<dbReference type="Gene3D" id="3.30.310.80">
    <property type="entry name" value="Kinase associated domain 1, KA1"/>
    <property type="match status" value="1"/>
</dbReference>
<evidence type="ECO:0000256" key="11">
    <source>
        <dbReference type="ARBA" id="ARBA00048679"/>
    </source>
</evidence>
<reference evidence="16 17" key="1">
    <citation type="submission" date="2024-03" db="EMBL/GenBank/DDBJ databases">
        <authorList>
            <person name="Martinez-Hernandez J."/>
        </authorList>
    </citation>
    <scope>NUCLEOTIDE SEQUENCE [LARGE SCALE GENOMIC DNA]</scope>
</reference>
<proteinExistence type="inferred from homology"/>
<sequence length="431" mass="48501">MDSPQPPPSPPLSAAATILGKYQISRFLGRGSFAKVYQARSLIDGTAVAAKIIDKSKTVSAAMEPQIVREIDAMRRLQHHPNILRINEVMATKTKIYLIVEFAEGGELFSKIARHGKLPEPHARRYFQQLVSALCYCHRHGVAHRDLKPQNLLLDADGNLKVSDFGLSALPEQLNDGLLRTTCGTPAYTAPEILARRSYDGAKADAWSCGLILFVLLVGHLPFDETNIPAMCNTIKNRDYMFPEWISKPARHVIFRLLDPNPKRRMKLDSLFENSWFKKSLKSQPERMLGLGFNYKQKYITSCLGSGLNINAFDIISMSSGLDLRGLFETTSNEKREKKFFSNKKLEEVEFKVKEVGEVLGFKVEVGKNGAILLEKGKVGLVFEVFEIVAELLLVVVKVMDDGLKFEELHLEDWKIGLHDVVLSWHTESTM</sequence>
<evidence type="ECO:0000313" key="16">
    <source>
        <dbReference type="EMBL" id="CAL0303242.1"/>
    </source>
</evidence>
<name>A0AAV1W290_LUPLU</name>
<accession>A0AAV1W290</accession>
<evidence type="ECO:0000256" key="9">
    <source>
        <dbReference type="ARBA" id="ARBA00023211"/>
    </source>
</evidence>
<dbReference type="FunFam" id="1.10.510.10:FF:000653">
    <property type="entry name" value="Non-specific serine/threonine protein kinase"/>
    <property type="match status" value="1"/>
</dbReference>
<dbReference type="Pfam" id="PF03822">
    <property type="entry name" value="NAF"/>
    <property type="match status" value="1"/>
</dbReference>
<evidence type="ECO:0000256" key="4">
    <source>
        <dbReference type="ARBA" id="ARBA00022527"/>
    </source>
</evidence>
<dbReference type="GO" id="GO:0005524">
    <property type="term" value="F:ATP binding"/>
    <property type="evidence" value="ECO:0007669"/>
    <property type="project" value="UniProtKB-UniRule"/>
</dbReference>
<evidence type="ECO:0000256" key="3">
    <source>
        <dbReference type="ARBA" id="ARBA00012513"/>
    </source>
</evidence>
<dbReference type="InterPro" id="IPR011009">
    <property type="entry name" value="Kinase-like_dom_sf"/>
</dbReference>
<evidence type="ECO:0000259" key="14">
    <source>
        <dbReference type="PROSITE" id="PS50011"/>
    </source>
</evidence>
<evidence type="ECO:0000256" key="12">
    <source>
        <dbReference type="PROSITE-ProRule" id="PRU10141"/>
    </source>
</evidence>
<comment type="similarity">
    <text evidence="2">Belongs to the protein kinase superfamily. CAMK Ser/Thr protein kinase family. SNF1 subfamily.</text>
</comment>
<evidence type="ECO:0000313" key="17">
    <source>
        <dbReference type="Proteomes" id="UP001497480"/>
    </source>
</evidence>
<keyword evidence="4 13" id="KW-0723">Serine/threonine-protein kinase</keyword>
<keyword evidence="6 12" id="KW-0547">Nucleotide-binding</keyword>
<evidence type="ECO:0000256" key="10">
    <source>
        <dbReference type="ARBA" id="ARBA00047899"/>
    </source>
</evidence>
<keyword evidence="7" id="KW-0418">Kinase</keyword>
<dbReference type="SMART" id="SM00220">
    <property type="entry name" value="S_TKc"/>
    <property type="match status" value="1"/>
</dbReference>